<evidence type="ECO:0000256" key="5">
    <source>
        <dbReference type="SAM" id="MobiDB-lite"/>
    </source>
</evidence>
<dbReference type="GO" id="GO:0000932">
    <property type="term" value="C:P-body"/>
    <property type="evidence" value="ECO:0007669"/>
    <property type="project" value="TreeGrafter"/>
</dbReference>
<evidence type="ECO:0000256" key="3">
    <source>
        <dbReference type="ARBA" id="ARBA00022490"/>
    </source>
</evidence>
<sequence>MPPRGSFSRTPRKTRQRGQTSSSSHAQPAPIQASDYDSEAFYQDPAPTRTREEINDTVVRRYVPSLQHIVAIAPNAVIYTFAPETESWDKANIEGSMFVCQLTPSPVTGGTRHCIIVLNRKGMENLIIESGEIEAVEITEQFLILAFQSHGERRTMGIYIHGSEHYPRDYVCQLVKAHWETAMEERTEVGSEEYDEEVLQSIEAPAENRPMGRRISLSELFGRPEQTEDEGEYYHH</sequence>
<feature type="compositionally biased region" description="Polar residues" evidence="5">
    <location>
        <begin position="17"/>
        <end position="26"/>
    </location>
</feature>
<evidence type="ECO:0000256" key="1">
    <source>
        <dbReference type="ARBA" id="ARBA00004496"/>
    </source>
</evidence>
<dbReference type="PANTHER" id="PTHR16290">
    <property type="entry name" value="TRANSCRIPTION FACTOR SMIF DECAPPING ENZYME DCP1"/>
    <property type="match status" value="1"/>
</dbReference>
<dbReference type="GO" id="GO:0000290">
    <property type="term" value="P:deadenylation-dependent decapping of nuclear-transcribed mRNA"/>
    <property type="evidence" value="ECO:0007669"/>
    <property type="project" value="InterPro"/>
</dbReference>
<dbReference type="AlphaFoldDB" id="A0A1L7WPQ4"/>
<accession>A0A1L7WPQ4</accession>
<feature type="compositionally biased region" description="Acidic residues" evidence="5">
    <location>
        <begin position="227"/>
        <end position="236"/>
    </location>
</feature>
<comment type="subcellular location">
    <subcellularLocation>
        <location evidence="1">Cytoplasm</location>
    </subcellularLocation>
</comment>
<dbReference type="GO" id="GO:0031087">
    <property type="term" value="P:deadenylation-independent decapping of nuclear-transcribed mRNA"/>
    <property type="evidence" value="ECO:0007669"/>
    <property type="project" value="TreeGrafter"/>
</dbReference>
<evidence type="ECO:0000313" key="6">
    <source>
        <dbReference type="EMBL" id="CZR54757.1"/>
    </source>
</evidence>
<comment type="similarity">
    <text evidence="2">Belongs to the DCP1 family.</text>
</comment>
<dbReference type="GO" id="GO:0008047">
    <property type="term" value="F:enzyme activator activity"/>
    <property type="evidence" value="ECO:0007669"/>
    <property type="project" value="InterPro"/>
</dbReference>
<dbReference type="Gene3D" id="2.30.29.30">
    <property type="entry name" value="Pleckstrin-homology domain (PH domain)/Phosphotyrosine-binding domain (PTB)"/>
    <property type="match status" value="1"/>
</dbReference>
<dbReference type="STRING" id="576137.A0A1L7WPQ4"/>
<dbReference type="Proteomes" id="UP000184330">
    <property type="component" value="Unassembled WGS sequence"/>
</dbReference>
<proteinExistence type="inferred from homology"/>
<name>A0A1L7WPQ4_9HELO</name>
<dbReference type="OrthoDB" id="255837at2759"/>
<dbReference type="PANTHER" id="PTHR16290:SF0">
    <property type="entry name" value="DECAPPING PROTEIN 1, ISOFORM A"/>
    <property type="match status" value="1"/>
</dbReference>
<gene>
    <name evidence="6" type="ORF">PAC_04641</name>
</gene>
<dbReference type="Pfam" id="PF06058">
    <property type="entry name" value="DCP1"/>
    <property type="match status" value="1"/>
</dbReference>
<dbReference type="InterPro" id="IPR010334">
    <property type="entry name" value="Dcp1"/>
</dbReference>
<evidence type="ECO:0000256" key="4">
    <source>
        <dbReference type="ARBA" id="ARBA00022664"/>
    </source>
</evidence>
<keyword evidence="7" id="KW-1185">Reference proteome</keyword>
<dbReference type="GO" id="GO:0006397">
    <property type="term" value="P:mRNA processing"/>
    <property type="evidence" value="ECO:0007669"/>
    <property type="project" value="UniProtKB-KW"/>
</dbReference>
<keyword evidence="3" id="KW-0963">Cytoplasm</keyword>
<reference evidence="6 7" key="1">
    <citation type="submission" date="2016-03" db="EMBL/GenBank/DDBJ databases">
        <authorList>
            <person name="Ploux O."/>
        </authorList>
    </citation>
    <scope>NUCLEOTIDE SEQUENCE [LARGE SCALE GENOMIC DNA]</scope>
    <source>
        <strain evidence="6 7">UAMH 11012</strain>
    </source>
</reference>
<dbReference type="GO" id="GO:0003729">
    <property type="term" value="F:mRNA binding"/>
    <property type="evidence" value="ECO:0007669"/>
    <property type="project" value="TreeGrafter"/>
</dbReference>
<feature type="region of interest" description="Disordered" evidence="5">
    <location>
        <begin position="1"/>
        <end position="39"/>
    </location>
</feature>
<dbReference type="InterPro" id="IPR011993">
    <property type="entry name" value="PH-like_dom_sf"/>
</dbReference>
<dbReference type="SUPFAM" id="SSF50729">
    <property type="entry name" value="PH domain-like"/>
    <property type="match status" value="1"/>
</dbReference>
<organism evidence="6 7">
    <name type="scientific">Phialocephala subalpina</name>
    <dbReference type="NCBI Taxonomy" id="576137"/>
    <lineage>
        <taxon>Eukaryota</taxon>
        <taxon>Fungi</taxon>
        <taxon>Dikarya</taxon>
        <taxon>Ascomycota</taxon>
        <taxon>Pezizomycotina</taxon>
        <taxon>Leotiomycetes</taxon>
        <taxon>Helotiales</taxon>
        <taxon>Mollisiaceae</taxon>
        <taxon>Phialocephala</taxon>
        <taxon>Phialocephala fortinii species complex</taxon>
    </lineage>
</organism>
<dbReference type="EMBL" id="FJOG01000005">
    <property type="protein sequence ID" value="CZR54757.1"/>
    <property type="molecule type" value="Genomic_DNA"/>
</dbReference>
<feature type="region of interest" description="Disordered" evidence="5">
    <location>
        <begin position="209"/>
        <end position="236"/>
    </location>
</feature>
<keyword evidence="4" id="KW-0507">mRNA processing</keyword>
<evidence type="ECO:0000313" key="7">
    <source>
        <dbReference type="Proteomes" id="UP000184330"/>
    </source>
</evidence>
<evidence type="ECO:0008006" key="8">
    <source>
        <dbReference type="Google" id="ProtNLM"/>
    </source>
</evidence>
<evidence type="ECO:0000256" key="2">
    <source>
        <dbReference type="ARBA" id="ARBA00008778"/>
    </source>
</evidence>
<protein>
    <recommendedName>
        <fullName evidence="8">PH domain-like protein</fullName>
    </recommendedName>
</protein>